<feature type="compositionally biased region" description="Basic and acidic residues" evidence="1">
    <location>
        <begin position="8"/>
        <end position="20"/>
    </location>
</feature>
<dbReference type="InterPro" id="IPR036374">
    <property type="entry name" value="OxRdtase_Mopterin-bd_sf"/>
</dbReference>
<reference evidence="2 3" key="1">
    <citation type="journal article" date="2014" name="PLoS Genet.">
        <title>Phylogenetically driven sequencing of extremely halophilic archaea reveals strategies for static and dynamic osmo-response.</title>
        <authorList>
            <person name="Becker E.A."/>
            <person name="Seitzer P.M."/>
            <person name="Tritt A."/>
            <person name="Larsen D."/>
            <person name="Krusor M."/>
            <person name="Yao A.I."/>
            <person name="Wu D."/>
            <person name="Madern D."/>
            <person name="Eisen J.A."/>
            <person name="Darling A.E."/>
            <person name="Facciotti M.T."/>
        </authorList>
    </citation>
    <scope>NUCLEOTIDE SEQUENCE [LARGE SCALE GENOMIC DNA]</scope>
    <source>
        <strain evidence="2 3">DSM 14210</strain>
    </source>
</reference>
<dbReference type="RefSeq" id="WP_006629518.1">
    <property type="nucleotide sequence ID" value="NZ_AOJD01000050.1"/>
</dbReference>
<organism evidence="2 3">
    <name type="scientific">Halorubrum tebenquichense DSM 14210</name>
    <dbReference type="NCBI Taxonomy" id="1227485"/>
    <lineage>
        <taxon>Archaea</taxon>
        <taxon>Methanobacteriati</taxon>
        <taxon>Methanobacteriota</taxon>
        <taxon>Stenosarchaea group</taxon>
        <taxon>Halobacteria</taxon>
        <taxon>Halobacteriales</taxon>
        <taxon>Haloferacaceae</taxon>
        <taxon>Halorubrum</taxon>
    </lineage>
</organism>
<name>M0DSF6_9EURY</name>
<feature type="region of interest" description="Disordered" evidence="1">
    <location>
        <begin position="133"/>
        <end position="170"/>
    </location>
</feature>
<dbReference type="SUPFAM" id="SSF56524">
    <property type="entry name" value="Oxidoreductase molybdopterin-binding domain"/>
    <property type="match status" value="1"/>
</dbReference>
<comment type="caution">
    <text evidence="2">The sequence shown here is derived from an EMBL/GenBank/DDBJ whole genome shotgun (WGS) entry which is preliminary data.</text>
</comment>
<dbReference type="Proteomes" id="UP000011523">
    <property type="component" value="Unassembled WGS sequence"/>
</dbReference>
<evidence type="ECO:0000313" key="2">
    <source>
        <dbReference type="EMBL" id="ELZ37034.1"/>
    </source>
</evidence>
<gene>
    <name evidence="2" type="ORF">C472_09246</name>
</gene>
<dbReference type="EMBL" id="AOJD01000050">
    <property type="protein sequence ID" value="ELZ37034.1"/>
    <property type="molecule type" value="Genomic_DNA"/>
</dbReference>
<sequence>MTAPNADPIRERAASTREGTESDLLSALNAVRERRGTVTVACRYRCATGTAFGGEWRGVPVGPLLDAAPADTTHLRAESADGYWAHVAVRNALDAVVATERLDGTGDGLPRLVGPGFDSSRTVRDLAALVPVALPPGTDPETAALRDDPSEADAAGRDGGGPTESAGNDA</sequence>
<protein>
    <submittedName>
        <fullName evidence="2">Pterin operon protein</fullName>
    </submittedName>
</protein>
<dbReference type="OrthoDB" id="230884at2157"/>
<evidence type="ECO:0000313" key="3">
    <source>
        <dbReference type="Proteomes" id="UP000011523"/>
    </source>
</evidence>
<accession>M0DSF6</accession>
<proteinExistence type="predicted"/>
<dbReference type="PATRIC" id="fig|1227485.3.peg.1790"/>
<keyword evidence="3" id="KW-1185">Reference proteome</keyword>
<dbReference type="AlphaFoldDB" id="M0DSF6"/>
<feature type="region of interest" description="Disordered" evidence="1">
    <location>
        <begin position="1"/>
        <end position="21"/>
    </location>
</feature>
<evidence type="ECO:0000256" key="1">
    <source>
        <dbReference type="SAM" id="MobiDB-lite"/>
    </source>
</evidence>
<dbReference type="Gene3D" id="3.90.420.10">
    <property type="entry name" value="Oxidoreductase, molybdopterin-binding domain"/>
    <property type="match status" value="1"/>
</dbReference>